<evidence type="ECO:0000313" key="1">
    <source>
        <dbReference type="EMBL" id="MPC84570.1"/>
    </source>
</evidence>
<dbReference type="Proteomes" id="UP000324222">
    <property type="component" value="Unassembled WGS sequence"/>
</dbReference>
<dbReference type="EMBL" id="VSRR010065782">
    <property type="protein sequence ID" value="MPC84570.1"/>
    <property type="molecule type" value="Genomic_DNA"/>
</dbReference>
<dbReference type="AlphaFoldDB" id="A0A5B7IJ78"/>
<gene>
    <name evidence="1" type="ORF">E2C01_079311</name>
</gene>
<sequence length="134" mass="14129">MGGRCSAPGEAGVLKRGANLSVVKKLSSLAVKEAGHPSEASQLPCCCSKELPDVCLVSQLAVKGDSQRQMSCSDLDTTSSCVFCGLRPQSSRRRSMVLKQAVTACSSPGEKGSDRVTSSAYARALRTRFNISLM</sequence>
<comment type="caution">
    <text evidence="1">The sequence shown here is derived from an EMBL/GenBank/DDBJ whole genome shotgun (WGS) entry which is preliminary data.</text>
</comment>
<protein>
    <submittedName>
        <fullName evidence="1">Uncharacterized protein</fullName>
    </submittedName>
</protein>
<evidence type="ECO:0000313" key="2">
    <source>
        <dbReference type="Proteomes" id="UP000324222"/>
    </source>
</evidence>
<accession>A0A5B7IJ78</accession>
<name>A0A5B7IJ78_PORTR</name>
<keyword evidence="2" id="KW-1185">Reference proteome</keyword>
<proteinExistence type="predicted"/>
<reference evidence="1 2" key="1">
    <citation type="submission" date="2019-05" db="EMBL/GenBank/DDBJ databases">
        <title>Another draft genome of Portunus trituberculatus and its Hox gene families provides insights of decapod evolution.</title>
        <authorList>
            <person name="Jeong J.-H."/>
            <person name="Song I."/>
            <person name="Kim S."/>
            <person name="Choi T."/>
            <person name="Kim D."/>
            <person name="Ryu S."/>
            <person name="Kim W."/>
        </authorList>
    </citation>
    <scope>NUCLEOTIDE SEQUENCE [LARGE SCALE GENOMIC DNA]</scope>
    <source>
        <tissue evidence="1">Muscle</tissue>
    </source>
</reference>
<organism evidence="1 2">
    <name type="scientific">Portunus trituberculatus</name>
    <name type="common">Swimming crab</name>
    <name type="synonym">Neptunus trituberculatus</name>
    <dbReference type="NCBI Taxonomy" id="210409"/>
    <lineage>
        <taxon>Eukaryota</taxon>
        <taxon>Metazoa</taxon>
        <taxon>Ecdysozoa</taxon>
        <taxon>Arthropoda</taxon>
        <taxon>Crustacea</taxon>
        <taxon>Multicrustacea</taxon>
        <taxon>Malacostraca</taxon>
        <taxon>Eumalacostraca</taxon>
        <taxon>Eucarida</taxon>
        <taxon>Decapoda</taxon>
        <taxon>Pleocyemata</taxon>
        <taxon>Brachyura</taxon>
        <taxon>Eubrachyura</taxon>
        <taxon>Portunoidea</taxon>
        <taxon>Portunidae</taxon>
        <taxon>Portuninae</taxon>
        <taxon>Portunus</taxon>
    </lineage>
</organism>